<dbReference type="PANTHER" id="PTHR30046:SF0">
    <property type="entry name" value="FLAGELLAR M-RING PROTEIN"/>
    <property type="match status" value="1"/>
</dbReference>
<feature type="transmembrane region" description="Helical" evidence="11">
    <location>
        <begin position="25"/>
        <end position="45"/>
    </location>
</feature>
<evidence type="ECO:0000256" key="1">
    <source>
        <dbReference type="ARBA" id="ARBA00004117"/>
    </source>
</evidence>
<dbReference type="InterPro" id="IPR000067">
    <property type="entry name" value="FlgMring_FliF"/>
</dbReference>
<name>A0AAU8ICS1_9BACL</name>
<keyword evidence="14" id="KW-0282">Flagellum</keyword>
<evidence type="ECO:0000259" key="13">
    <source>
        <dbReference type="Pfam" id="PF08345"/>
    </source>
</evidence>
<dbReference type="Pfam" id="PF08345">
    <property type="entry name" value="YscJ_FliF_C"/>
    <property type="match status" value="1"/>
</dbReference>
<evidence type="ECO:0000313" key="14">
    <source>
        <dbReference type="EMBL" id="XCJ16042.1"/>
    </source>
</evidence>
<evidence type="ECO:0000256" key="7">
    <source>
        <dbReference type="ARBA" id="ARBA00023136"/>
    </source>
</evidence>
<dbReference type="GO" id="GO:0071973">
    <property type="term" value="P:bacterial-type flagellum-dependent cell motility"/>
    <property type="evidence" value="ECO:0007669"/>
    <property type="project" value="InterPro"/>
</dbReference>
<dbReference type="Gene3D" id="3.30.300.30">
    <property type="match status" value="1"/>
</dbReference>
<evidence type="ECO:0000256" key="3">
    <source>
        <dbReference type="ARBA" id="ARBA00007971"/>
    </source>
</evidence>
<dbReference type="InterPro" id="IPR043427">
    <property type="entry name" value="YscJ/FliF"/>
</dbReference>
<evidence type="ECO:0000256" key="4">
    <source>
        <dbReference type="ARBA" id="ARBA00022475"/>
    </source>
</evidence>
<feature type="domain" description="Flagellar M-ring C-terminal" evidence="13">
    <location>
        <begin position="261"/>
        <end position="400"/>
    </location>
</feature>
<dbReference type="NCBIfam" id="TIGR00206">
    <property type="entry name" value="fliF"/>
    <property type="match status" value="1"/>
</dbReference>
<sequence>MKEKFYSAVGRIKKFWTGLSRKRKIWIIGLSSAVLIAVILTFLIGNVKHYTPLYSNLSESEAGQIKDTLDSKSIPYKLSEGGTTISVPRDQVDQLKVELAAQGIPKSGQIDYSFFGQNAGFGMTDKQFDVLQRAAMQTELGNLISGTKGVKSAKVMITLPQNSVWLTDNKDENQSSASIVLNVDPGYQLSSEQVNGLYHLVSKSVPHLPVSNIVIMDQYYNYYDQKNADSAGHSTLSTYEEQQQITRDIQNNIQRRVSQMLTMMMGQGKVLVNVTADVDFTQTKEKQDLVEPVDRQTMEGLQTSTEHITETYTGQGAAGQAGTGTNDVPTYQAGDNGNGTYQRVEDRVNNEFNRIHRDVVSSPYKVIDLGIQVMIEPPQPENDNSLPQQRVNDVKQILNSIVQTSISDAQGQEIPANLVNQKTYVSVGQLNGQAPAQEPRGPVLWPYILGGVLAVAAGLIVWMLIRRRKRVSARVEQEEAALRNIPSDQPEESDSSIDEENPDQKKYNALEQMARQRPEQFVKLLRSWLSDDR</sequence>
<reference evidence="14" key="1">
    <citation type="submission" date="2024-06" db="EMBL/GenBank/DDBJ databases">
        <authorList>
            <person name="Fan A."/>
            <person name="Zhang F.Y."/>
            <person name="Zhang L."/>
        </authorList>
    </citation>
    <scope>NUCLEOTIDE SEQUENCE</scope>
    <source>
        <strain evidence="14">Y61</strain>
    </source>
</reference>
<feature type="domain" description="Flagellar M-ring N-terminal" evidence="12">
    <location>
        <begin position="48"/>
        <end position="223"/>
    </location>
</feature>
<accession>A0AAU8ICS1</accession>
<evidence type="ECO:0000256" key="10">
    <source>
        <dbReference type="SAM" id="MobiDB-lite"/>
    </source>
</evidence>
<dbReference type="EMBL" id="CP159510">
    <property type="protein sequence ID" value="XCJ16042.1"/>
    <property type="molecule type" value="Genomic_DNA"/>
</dbReference>
<evidence type="ECO:0000256" key="2">
    <source>
        <dbReference type="ARBA" id="ARBA00004651"/>
    </source>
</evidence>
<feature type="transmembrane region" description="Helical" evidence="11">
    <location>
        <begin position="444"/>
        <end position="465"/>
    </location>
</feature>
<keyword evidence="14" id="KW-0969">Cilium</keyword>
<dbReference type="AlphaFoldDB" id="A0AAU8ICS1"/>
<keyword evidence="5 11" id="KW-0812">Transmembrane</keyword>
<evidence type="ECO:0000256" key="11">
    <source>
        <dbReference type="SAM" id="Phobius"/>
    </source>
</evidence>
<dbReference type="PIRSF" id="PIRSF004862">
    <property type="entry name" value="FliF"/>
    <property type="match status" value="1"/>
</dbReference>
<dbReference type="RefSeq" id="WP_129929229.1">
    <property type="nucleotide sequence ID" value="NZ_CP159510.1"/>
</dbReference>
<dbReference type="InterPro" id="IPR006182">
    <property type="entry name" value="FliF_N_dom"/>
</dbReference>
<dbReference type="InterPro" id="IPR013556">
    <property type="entry name" value="Flag_M-ring_C"/>
</dbReference>
<feature type="compositionally biased region" description="Acidic residues" evidence="10">
    <location>
        <begin position="489"/>
        <end position="501"/>
    </location>
</feature>
<proteinExistence type="inferred from homology"/>
<dbReference type="GO" id="GO:0003774">
    <property type="term" value="F:cytoskeletal motor activity"/>
    <property type="evidence" value="ECO:0007669"/>
    <property type="project" value="InterPro"/>
</dbReference>
<dbReference type="PANTHER" id="PTHR30046">
    <property type="entry name" value="FLAGELLAR M-RING PROTEIN"/>
    <property type="match status" value="1"/>
</dbReference>
<dbReference type="PRINTS" id="PR01009">
    <property type="entry name" value="FLGMRINGFLIF"/>
</dbReference>
<keyword evidence="7 11" id="KW-0472">Membrane</keyword>
<organism evidence="14">
    <name type="scientific">Sporolactobacillus sp. Y61</name>
    <dbReference type="NCBI Taxonomy" id="3160863"/>
    <lineage>
        <taxon>Bacteria</taxon>
        <taxon>Bacillati</taxon>
        <taxon>Bacillota</taxon>
        <taxon>Bacilli</taxon>
        <taxon>Bacillales</taxon>
        <taxon>Sporolactobacillaceae</taxon>
        <taxon>Sporolactobacillus</taxon>
    </lineage>
</organism>
<dbReference type="InterPro" id="IPR045851">
    <property type="entry name" value="AMP-bd_C_sf"/>
</dbReference>
<feature type="region of interest" description="Disordered" evidence="10">
    <location>
        <begin position="479"/>
        <end position="507"/>
    </location>
</feature>
<comment type="similarity">
    <text evidence="3 9">Belongs to the FliF family.</text>
</comment>
<evidence type="ECO:0000259" key="12">
    <source>
        <dbReference type="Pfam" id="PF01514"/>
    </source>
</evidence>
<keyword evidence="4" id="KW-1003">Cell membrane</keyword>
<keyword evidence="14" id="KW-0966">Cell projection</keyword>
<dbReference type="GO" id="GO:0005886">
    <property type="term" value="C:plasma membrane"/>
    <property type="evidence" value="ECO:0007669"/>
    <property type="project" value="UniProtKB-SubCell"/>
</dbReference>
<keyword evidence="8 9" id="KW-0975">Bacterial flagellum</keyword>
<comment type="subcellular location">
    <subcellularLocation>
        <location evidence="1 9">Bacterial flagellum basal body</location>
    </subcellularLocation>
    <subcellularLocation>
        <location evidence="2">Cell membrane</location>
        <topology evidence="2">Multi-pass membrane protein</topology>
    </subcellularLocation>
</comment>
<evidence type="ECO:0000256" key="5">
    <source>
        <dbReference type="ARBA" id="ARBA00022692"/>
    </source>
</evidence>
<dbReference type="GO" id="GO:0009431">
    <property type="term" value="C:bacterial-type flagellum basal body, MS ring"/>
    <property type="evidence" value="ECO:0007669"/>
    <property type="project" value="InterPro"/>
</dbReference>
<dbReference type="Pfam" id="PF01514">
    <property type="entry name" value="YscJ_FliF"/>
    <property type="match status" value="1"/>
</dbReference>
<comment type="function">
    <text evidence="9">The M ring may be actively involved in energy transduction.</text>
</comment>
<evidence type="ECO:0000256" key="6">
    <source>
        <dbReference type="ARBA" id="ARBA00022989"/>
    </source>
</evidence>
<gene>
    <name evidence="14" type="primary">fliF</name>
    <name evidence="14" type="ORF">ABNN70_10050</name>
</gene>
<evidence type="ECO:0000256" key="9">
    <source>
        <dbReference type="PIRNR" id="PIRNR004862"/>
    </source>
</evidence>
<keyword evidence="6 11" id="KW-1133">Transmembrane helix</keyword>
<evidence type="ECO:0000256" key="8">
    <source>
        <dbReference type="ARBA" id="ARBA00023143"/>
    </source>
</evidence>
<protein>
    <recommendedName>
        <fullName evidence="9">Flagellar M-ring protein</fullName>
    </recommendedName>
</protein>